<proteinExistence type="inferred from homology"/>
<dbReference type="GO" id="GO:0005886">
    <property type="term" value="C:plasma membrane"/>
    <property type="evidence" value="ECO:0007669"/>
    <property type="project" value="UniProtKB-SubCell"/>
</dbReference>
<feature type="transmembrane region" description="Helical" evidence="7">
    <location>
        <begin position="123"/>
        <end position="143"/>
    </location>
</feature>
<dbReference type="InterPro" id="IPR014047">
    <property type="entry name" value="Chr_Tranpt_l_chain"/>
</dbReference>
<dbReference type="Proteomes" id="UP000528964">
    <property type="component" value="Unassembled WGS sequence"/>
</dbReference>
<dbReference type="EMBL" id="JACIDR010000007">
    <property type="protein sequence ID" value="MBB3974627.1"/>
    <property type="molecule type" value="Genomic_DNA"/>
</dbReference>
<comment type="caution">
    <text evidence="8">The sequence shown here is derived from an EMBL/GenBank/DDBJ whole genome shotgun (WGS) entry which is preliminary data.</text>
</comment>
<dbReference type="AlphaFoldDB" id="A0A7W6GH05"/>
<evidence type="ECO:0000256" key="2">
    <source>
        <dbReference type="ARBA" id="ARBA00005262"/>
    </source>
</evidence>
<comment type="subcellular location">
    <subcellularLocation>
        <location evidence="1">Cell membrane</location>
        <topology evidence="1">Multi-pass membrane protein</topology>
    </subcellularLocation>
</comment>
<evidence type="ECO:0000256" key="4">
    <source>
        <dbReference type="ARBA" id="ARBA00022692"/>
    </source>
</evidence>
<keyword evidence="3" id="KW-1003">Cell membrane</keyword>
<sequence>MAASRRMDRFPDPPSAPTFAEAARVWAMIGVLSFGGPAGQIALMHRELVERRRWIGEQRFLHALNYCMLLPGPEAQQLAIYVGWLLHRTAGGLVAGLLFVLPGALVMLALSATYAAYHDAPLVEAAFFGVKAAVLAIVVEAVLRIGRRALRNRAMVAIAAASFLGIYVLRLPFPLIVLLAALVGWIGARRAPGLFGAGRNGPEAEAASSAAVVDQMFERGLLAHAEPTLGRSLGVLAVWLPIWLGPVAALLLITGPHSVWTQIGGLFSVMAVVTFGGAYAALAYVAQAAVEAYGWLAPGEMADGLGLAETTPGPLILVLQFVGFIAAHRAPGALDPLVAGGLGSLLALWATFAPCFLWIFLGAPYVEALRANLRVAAALSAVTAAVVGVILNLAVWFALHVVFREVTPMTVHGIGPDLPALASIDWRAAALAAAAMVAMLRFKLGMAPTLIACALLGLLFAPGGA</sequence>
<feature type="transmembrane region" description="Helical" evidence="7">
    <location>
        <begin position="233"/>
        <end position="253"/>
    </location>
</feature>
<dbReference type="InterPro" id="IPR003370">
    <property type="entry name" value="Chromate_transpt"/>
</dbReference>
<dbReference type="PANTHER" id="PTHR33567">
    <property type="entry name" value="CHROMATE ION TRANSPORTER (EUROFUNG)"/>
    <property type="match status" value="1"/>
</dbReference>
<feature type="transmembrane region" description="Helical" evidence="7">
    <location>
        <begin position="265"/>
        <end position="286"/>
    </location>
</feature>
<keyword evidence="6 7" id="KW-0472">Membrane</keyword>
<comment type="similarity">
    <text evidence="2">Belongs to the chromate ion transporter (CHR) (TC 2.A.51) family.</text>
</comment>
<feature type="transmembrane region" description="Helical" evidence="7">
    <location>
        <begin position="155"/>
        <end position="186"/>
    </location>
</feature>
<keyword evidence="9" id="KW-1185">Reference proteome</keyword>
<evidence type="ECO:0000256" key="5">
    <source>
        <dbReference type="ARBA" id="ARBA00022989"/>
    </source>
</evidence>
<dbReference type="GO" id="GO:0015109">
    <property type="term" value="F:chromate transmembrane transporter activity"/>
    <property type="evidence" value="ECO:0007669"/>
    <property type="project" value="InterPro"/>
</dbReference>
<feature type="transmembrane region" description="Helical" evidence="7">
    <location>
        <begin position="444"/>
        <end position="463"/>
    </location>
</feature>
<evidence type="ECO:0000256" key="3">
    <source>
        <dbReference type="ARBA" id="ARBA00022475"/>
    </source>
</evidence>
<keyword evidence="5 7" id="KW-1133">Transmembrane helix</keyword>
<accession>A0A7W6GH05</accession>
<name>A0A7W6GH05_9HYPH</name>
<protein>
    <submittedName>
        <fullName evidence="8">Chromate transporter</fullName>
    </submittedName>
</protein>
<dbReference type="Pfam" id="PF02417">
    <property type="entry name" value="Chromate_transp"/>
    <property type="match status" value="2"/>
</dbReference>
<feature type="transmembrane region" description="Helical" evidence="7">
    <location>
        <begin position="373"/>
        <end position="398"/>
    </location>
</feature>
<evidence type="ECO:0000256" key="1">
    <source>
        <dbReference type="ARBA" id="ARBA00004651"/>
    </source>
</evidence>
<keyword evidence="4 7" id="KW-0812">Transmembrane</keyword>
<dbReference type="PANTHER" id="PTHR33567:SF3">
    <property type="entry name" value="CHROMATE ION TRANSPORTER (EUROFUNG)"/>
    <property type="match status" value="1"/>
</dbReference>
<organism evidence="8 9">
    <name type="scientific">Hansschlegelia beijingensis</name>
    <dbReference type="NCBI Taxonomy" id="1133344"/>
    <lineage>
        <taxon>Bacteria</taxon>
        <taxon>Pseudomonadati</taxon>
        <taxon>Pseudomonadota</taxon>
        <taxon>Alphaproteobacteria</taxon>
        <taxon>Hyphomicrobiales</taxon>
        <taxon>Methylopilaceae</taxon>
        <taxon>Hansschlegelia</taxon>
    </lineage>
</organism>
<evidence type="ECO:0000313" key="8">
    <source>
        <dbReference type="EMBL" id="MBB3974627.1"/>
    </source>
</evidence>
<feature type="transmembrane region" description="Helical" evidence="7">
    <location>
        <begin position="93"/>
        <end position="117"/>
    </location>
</feature>
<reference evidence="8 9" key="1">
    <citation type="submission" date="2020-08" db="EMBL/GenBank/DDBJ databases">
        <title>Genomic Encyclopedia of Type Strains, Phase IV (KMG-IV): sequencing the most valuable type-strain genomes for metagenomic binning, comparative biology and taxonomic classification.</title>
        <authorList>
            <person name="Goeker M."/>
        </authorList>
    </citation>
    <scope>NUCLEOTIDE SEQUENCE [LARGE SCALE GENOMIC DNA]</scope>
    <source>
        <strain evidence="8 9">DSM 25481</strain>
    </source>
</reference>
<evidence type="ECO:0000256" key="6">
    <source>
        <dbReference type="ARBA" id="ARBA00023136"/>
    </source>
</evidence>
<feature type="transmembrane region" description="Helical" evidence="7">
    <location>
        <begin position="337"/>
        <end position="361"/>
    </location>
</feature>
<dbReference type="PIRSF" id="PIRSF004810">
    <property type="entry name" value="ChrA"/>
    <property type="match status" value="1"/>
</dbReference>
<evidence type="ECO:0000313" key="9">
    <source>
        <dbReference type="Proteomes" id="UP000528964"/>
    </source>
</evidence>
<gene>
    <name evidence="8" type="ORF">GGR24_003314</name>
</gene>
<evidence type="ECO:0000256" key="7">
    <source>
        <dbReference type="SAM" id="Phobius"/>
    </source>
</evidence>
<dbReference type="NCBIfam" id="TIGR00937">
    <property type="entry name" value="2A51"/>
    <property type="match status" value="1"/>
</dbReference>